<proteinExistence type="predicted"/>
<dbReference type="EMBL" id="AEEF01000095">
    <property type="protein sequence ID" value="EFM03668.1"/>
    <property type="molecule type" value="Genomic_DNA"/>
</dbReference>
<reference evidence="1 2" key="1">
    <citation type="submission" date="2010-07" db="EMBL/GenBank/DDBJ databases">
        <authorList>
            <person name="Muzny D."/>
            <person name="Qin X."/>
            <person name="Deng J."/>
            <person name="Jiang H."/>
            <person name="Liu Y."/>
            <person name="Qu J."/>
            <person name="Song X.-Z."/>
            <person name="Zhang L."/>
            <person name="Thornton R."/>
            <person name="Coyle M."/>
            <person name="Francisco L."/>
            <person name="Jackson L."/>
            <person name="Javaid M."/>
            <person name="Korchina V."/>
            <person name="Kovar C."/>
            <person name="Mata R."/>
            <person name="Mathew T."/>
            <person name="Ngo R."/>
            <person name="Nguyen L."/>
            <person name="Nguyen N."/>
            <person name="Okwuonu G."/>
            <person name="Ongeri F."/>
            <person name="Pham C."/>
            <person name="Simmons D."/>
            <person name="Wilczek-Boney K."/>
            <person name="Hale W."/>
            <person name="Jakkamsetti A."/>
            <person name="Pham P."/>
            <person name="Ruth R."/>
            <person name="San Lucas F."/>
            <person name="Warren J."/>
            <person name="Zhang J."/>
            <person name="Zhao Z."/>
            <person name="Zhou C."/>
            <person name="Zhu D."/>
            <person name="Lee S."/>
            <person name="Bess C."/>
            <person name="Blankenburg K."/>
            <person name="Forbes L."/>
            <person name="Fu Q."/>
            <person name="Gubbala S."/>
            <person name="Hirani K."/>
            <person name="Jayaseelan J.C."/>
            <person name="Lara F."/>
            <person name="Munidasa M."/>
            <person name="Palculict T."/>
            <person name="Patil S."/>
            <person name="Pu L.-L."/>
            <person name="Saada N."/>
            <person name="Tang L."/>
            <person name="Weissenberger G."/>
            <person name="Zhu Y."/>
            <person name="Hemphill L."/>
            <person name="Shang Y."/>
            <person name="Youmans B."/>
            <person name="Ayvaz T."/>
            <person name="Ross M."/>
            <person name="Santibanez J."/>
            <person name="Aqrawi P."/>
            <person name="Gross S."/>
            <person name="Joshi V."/>
            <person name="Fowler G."/>
            <person name="Nazareth L."/>
            <person name="Reid J."/>
            <person name="Worley K."/>
            <person name="Petrosino J."/>
            <person name="Highlander S."/>
            <person name="Gibbs R."/>
        </authorList>
    </citation>
    <scope>NUCLEOTIDE SEQUENCE [LARGE SCALE GENOMIC DNA]</scope>
    <source>
        <strain evidence="1 2">ATCC 13091</strain>
    </source>
</reference>
<accession>E0NBG3</accession>
<name>E0NBG3_NEIM3</name>
<evidence type="ECO:0000313" key="2">
    <source>
        <dbReference type="Proteomes" id="UP000005526"/>
    </source>
</evidence>
<protein>
    <submittedName>
        <fullName evidence="1">Uncharacterized protein</fullName>
    </submittedName>
</protein>
<evidence type="ECO:0000313" key="1">
    <source>
        <dbReference type="EMBL" id="EFM03668.1"/>
    </source>
</evidence>
<dbReference type="Proteomes" id="UP000005526">
    <property type="component" value="Unassembled WGS sequence"/>
</dbReference>
<dbReference type="HOGENOM" id="CLU_3202431_0_0_4"/>
<comment type="caution">
    <text evidence="1">The sequence shown here is derived from an EMBL/GenBank/DDBJ whole genome shotgun (WGS) entry which is preliminary data.</text>
</comment>
<organism evidence="1 2">
    <name type="scientific">Neisseria meningitidis serogroup B (strain ATCC 13091 / M2091)</name>
    <dbReference type="NCBI Taxonomy" id="862513"/>
    <lineage>
        <taxon>Bacteria</taxon>
        <taxon>Pseudomonadati</taxon>
        <taxon>Pseudomonadota</taxon>
        <taxon>Betaproteobacteria</taxon>
        <taxon>Neisseriales</taxon>
        <taxon>Neisseriaceae</taxon>
        <taxon>Neisseria</taxon>
    </lineage>
</organism>
<sequence>MSVLQNFYKYHQTMKMPSEPAIWGSDGIFPYIHTIRRSARLSGFC</sequence>
<gene>
    <name evidence="1" type="ORF">HMPREF0602_1845</name>
</gene>
<dbReference type="AlphaFoldDB" id="E0NBG3"/>